<name>A0A1F5VG95_9BACT</name>
<dbReference type="GO" id="GO:0000271">
    <property type="term" value="P:polysaccharide biosynthetic process"/>
    <property type="evidence" value="ECO:0007669"/>
    <property type="project" value="InterPro"/>
</dbReference>
<dbReference type="InterPro" id="IPR043148">
    <property type="entry name" value="TagF_C"/>
</dbReference>
<evidence type="ECO:0000313" key="1">
    <source>
        <dbReference type="EMBL" id="OGF62477.1"/>
    </source>
</evidence>
<proteinExistence type="predicted"/>
<dbReference type="InterPro" id="IPR007833">
    <property type="entry name" value="Capsule_polysaccharide_synth"/>
</dbReference>
<dbReference type="STRING" id="1798325.A2834_03355"/>
<protein>
    <recommendedName>
        <fullName evidence="3">Capsule polysaccharide biosynthesis protein</fullName>
    </recommendedName>
</protein>
<dbReference type="Proteomes" id="UP000179251">
    <property type="component" value="Unassembled WGS sequence"/>
</dbReference>
<dbReference type="Pfam" id="PF05159">
    <property type="entry name" value="Capsule_synth"/>
    <property type="match status" value="1"/>
</dbReference>
<evidence type="ECO:0000313" key="2">
    <source>
        <dbReference type="Proteomes" id="UP000179251"/>
    </source>
</evidence>
<organism evidence="1 2">
    <name type="scientific">Candidatus Giovannonibacteria bacterium RIFCSPHIGHO2_01_FULL_45_23</name>
    <dbReference type="NCBI Taxonomy" id="1798325"/>
    <lineage>
        <taxon>Bacteria</taxon>
        <taxon>Candidatus Giovannoniibacteriota</taxon>
    </lineage>
</organism>
<dbReference type="EMBL" id="MFHD01000017">
    <property type="protein sequence ID" value="OGF62477.1"/>
    <property type="molecule type" value="Genomic_DNA"/>
</dbReference>
<dbReference type="AlphaFoldDB" id="A0A1F5VG95"/>
<reference evidence="1 2" key="1">
    <citation type="journal article" date="2016" name="Nat. Commun.">
        <title>Thousands of microbial genomes shed light on interconnected biogeochemical processes in an aquifer system.</title>
        <authorList>
            <person name="Anantharaman K."/>
            <person name="Brown C.T."/>
            <person name="Hug L.A."/>
            <person name="Sharon I."/>
            <person name="Castelle C.J."/>
            <person name="Probst A.J."/>
            <person name="Thomas B.C."/>
            <person name="Singh A."/>
            <person name="Wilkins M.J."/>
            <person name="Karaoz U."/>
            <person name="Brodie E.L."/>
            <person name="Williams K.H."/>
            <person name="Hubbard S.S."/>
            <person name="Banfield J.F."/>
        </authorList>
    </citation>
    <scope>NUCLEOTIDE SEQUENCE [LARGE SCALE GENOMIC DNA]</scope>
</reference>
<accession>A0A1F5VG95</accession>
<dbReference type="Gene3D" id="3.40.50.12580">
    <property type="match status" value="1"/>
</dbReference>
<evidence type="ECO:0008006" key="3">
    <source>
        <dbReference type="Google" id="ProtNLM"/>
    </source>
</evidence>
<dbReference type="SUPFAM" id="SSF53756">
    <property type="entry name" value="UDP-Glycosyltransferase/glycogen phosphorylase"/>
    <property type="match status" value="1"/>
</dbReference>
<comment type="caution">
    <text evidence="1">The sequence shown here is derived from an EMBL/GenBank/DDBJ whole genome shotgun (WGS) entry which is preliminary data.</text>
</comment>
<dbReference type="GO" id="GO:0015774">
    <property type="term" value="P:polysaccharide transport"/>
    <property type="evidence" value="ECO:0007669"/>
    <property type="project" value="InterPro"/>
</dbReference>
<sequence>MYYALTYNFSGGCAFQIVMKACFLHQRSFTYVTHALAVALKKKYGVTDFCAYVYTRPAYNFLKSQKDINYSALLFDEELHNNYKSAELDYDFLKQIEKDYGLPNLWPYICVDRIVRFNQLVREYPYNTPKYSHEEMLKILQVKTKAVLEFLEKEKPDFIFIRFMGAVGSLLLYHVAKKKGIRVLTLMPFGIKNAHILSEEHKRFPEVEKAFARNVASPDKNNPYFAKAEKFLRDFRVKPAVYYETATPERQQIARPKQLKFLMPGNLYKSLKFLSKLLLQRFAGESAEDYSFIRPSEWLIDRAKRKIRGLIGYDDLYDKIDAKENFAFFPMHSEPDVSILLQSPFMDNQIYLADKIARSLPAGFKLYVKDHPTMANYRPRSYYKELKKIPNVKFINPRVTSFELSKMSKIVITIISTAAWEAMLLKKPVITCGDVFYNKLSFVKNCRALEDLPNLVKTQLENFNYSEAELLNFLAAMFEETAEFELYRYWGQESSFEEILAGIDPLADLLAKKLHLQKIG</sequence>
<gene>
    <name evidence="1" type="ORF">A2834_03355</name>
</gene>